<keyword evidence="2" id="KW-1185">Reference proteome</keyword>
<organism evidence="1 2">
    <name type="scientific">Elysia crispata</name>
    <name type="common">lettuce slug</name>
    <dbReference type="NCBI Taxonomy" id="231223"/>
    <lineage>
        <taxon>Eukaryota</taxon>
        <taxon>Metazoa</taxon>
        <taxon>Spiralia</taxon>
        <taxon>Lophotrochozoa</taxon>
        <taxon>Mollusca</taxon>
        <taxon>Gastropoda</taxon>
        <taxon>Heterobranchia</taxon>
        <taxon>Euthyneura</taxon>
        <taxon>Panpulmonata</taxon>
        <taxon>Sacoglossa</taxon>
        <taxon>Placobranchoidea</taxon>
        <taxon>Plakobranchidae</taxon>
        <taxon>Elysia</taxon>
    </lineage>
</organism>
<comment type="caution">
    <text evidence="1">The sequence shown here is derived from an EMBL/GenBank/DDBJ whole genome shotgun (WGS) entry which is preliminary data.</text>
</comment>
<dbReference type="AlphaFoldDB" id="A0AAE0YH62"/>
<dbReference type="Proteomes" id="UP001283361">
    <property type="component" value="Unassembled WGS sequence"/>
</dbReference>
<evidence type="ECO:0000313" key="1">
    <source>
        <dbReference type="EMBL" id="KAK3744645.1"/>
    </source>
</evidence>
<gene>
    <name evidence="1" type="ORF">RRG08_062295</name>
</gene>
<evidence type="ECO:0000313" key="2">
    <source>
        <dbReference type="Proteomes" id="UP001283361"/>
    </source>
</evidence>
<sequence>MTSAVLPPPYECFCFCPARDAGCLCDMLVSIKGKCFHNPGTSCEANFFPEMCGFWWLSGLCSSPKPRTRKELGCQIIYLLCPRRCLYLAQWEKNLHPSINTAPKIGTGETVGWKDVIG</sequence>
<proteinExistence type="predicted"/>
<reference evidence="1" key="1">
    <citation type="journal article" date="2023" name="G3 (Bethesda)">
        <title>A reference genome for the long-term kleptoplast-retaining sea slug Elysia crispata morphotype clarki.</title>
        <authorList>
            <person name="Eastman K.E."/>
            <person name="Pendleton A.L."/>
            <person name="Shaikh M.A."/>
            <person name="Suttiyut T."/>
            <person name="Ogas R."/>
            <person name="Tomko P."/>
            <person name="Gavelis G."/>
            <person name="Widhalm J.R."/>
            <person name="Wisecaver J.H."/>
        </authorList>
    </citation>
    <scope>NUCLEOTIDE SEQUENCE</scope>
    <source>
        <strain evidence="1">ECLA1</strain>
    </source>
</reference>
<name>A0AAE0YH62_9GAST</name>
<dbReference type="EMBL" id="JAWDGP010006253">
    <property type="protein sequence ID" value="KAK3744645.1"/>
    <property type="molecule type" value="Genomic_DNA"/>
</dbReference>
<protein>
    <submittedName>
        <fullName evidence="1">Uncharacterized protein</fullName>
    </submittedName>
</protein>
<accession>A0AAE0YH62</accession>